<dbReference type="EMBL" id="CP039291">
    <property type="protein sequence ID" value="QCB94786.1"/>
    <property type="molecule type" value="Genomic_DNA"/>
</dbReference>
<proteinExistence type="predicted"/>
<dbReference type="GO" id="GO:0008233">
    <property type="term" value="F:peptidase activity"/>
    <property type="evidence" value="ECO:0007669"/>
    <property type="project" value="InterPro"/>
</dbReference>
<dbReference type="InterPro" id="IPR009045">
    <property type="entry name" value="Zn_M74/Hedgehog-like"/>
</dbReference>
<accession>A0A4P7SND8</accession>
<organism evidence="2 3">
    <name type="scientific">Cellulomonas shaoxiangyii</name>
    <dbReference type="NCBI Taxonomy" id="2566013"/>
    <lineage>
        <taxon>Bacteria</taxon>
        <taxon>Bacillati</taxon>
        <taxon>Actinomycetota</taxon>
        <taxon>Actinomycetes</taxon>
        <taxon>Micrococcales</taxon>
        <taxon>Cellulomonadaceae</taxon>
        <taxon>Cellulomonas</taxon>
    </lineage>
</organism>
<evidence type="ECO:0000313" key="3">
    <source>
        <dbReference type="Proteomes" id="UP000296469"/>
    </source>
</evidence>
<dbReference type="GO" id="GO:0006508">
    <property type="term" value="P:proteolysis"/>
    <property type="evidence" value="ECO:0007669"/>
    <property type="project" value="InterPro"/>
</dbReference>
<protein>
    <submittedName>
        <fullName evidence="2">Peptidase M15</fullName>
    </submittedName>
</protein>
<keyword evidence="3" id="KW-1185">Reference proteome</keyword>
<dbReference type="KEGG" id="celz:E5225_15690"/>
<dbReference type="Gene3D" id="3.30.1380.10">
    <property type="match status" value="1"/>
</dbReference>
<sequence>MTTTTDPRPPRSTRRPHRSPLLGVLALLLAGGAGLAYGLTDGPGPPAGVVVPPGAPTGATGLHPDLERRLAAAREAAAADGVTLTLTSGLRTAAEQQELVDEAVDEYGAPEAYRWVLPPERSAHVQGLAIDVGPTAGAYWLQEHGPDLGLCPTYVNEVWHFELLAEGAAACPEPRADSSWAW</sequence>
<gene>
    <name evidence="2" type="ORF">E5225_15690</name>
</gene>
<dbReference type="AlphaFoldDB" id="A0A4P7SND8"/>
<reference evidence="2 3" key="1">
    <citation type="submission" date="2019-04" db="EMBL/GenBank/DDBJ databases">
        <title>Isolation and identification of Cellulomonas shaoxiangyii sp. Nov. isolated from feces of the Tibetan antelopes (Pantholops hodgsonii) in the Qinghai-Tibet plateau of China.</title>
        <authorList>
            <person name="Tian Z."/>
        </authorList>
    </citation>
    <scope>NUCLEOTIDE SEQUENCE [LARGE SCALE GENOMIC DNA]</scope>
    <source>
        <strain evidence="2 3">Z28</strain>
    </source>
</reference>
<dbReference type="SUPFAM" id="SSF55166">
    <property type="entry name" value="Hedgehog/DD-peptidase"/>
    <property type="match status" value="1"/>
</dbReference>
<evidence type="ECO:0000259" key="1">
    <source>
        <dbReference type="Pfam" id="PF02557"/>
    </source>
</evidence>
<dbReference type="InterPro" id="IPR003709">
    <property type="entry name" value="VanY-like_core_dom"/>
</dbReference>
<name>A0A4P7SND8_9CELL</name>
<evidence type="ECO:0000313" key="2">
    <source>
        <dbReference type="EMBL" id="QCB94786.1"/>
    </source>
</evidence>
<dbReference type="Proteomes" id="UP000296469">
    <property type="component" value="Chromosome"/>
</dbReference>
<dbReference type="OrthoDB" id="3293184at2"/>
<dbReference type="Pfam" id="PF02557">
    <property type="entry name" value="VanY"/>
    <property type="match status" value="1"/>
</dbReference>
<dbReference type="RefSeq" id="WP_135972060.1">
    <property type="nucleotide sequence ID" value="NZ_CP039291.1"/>
</dbReference>
<feature type="domain" description="D-alanyl-D-alanine carboxypeptidase-like core" evidence="1">
    <location>
        <begin position="62"/>
        <end position="143"/>
    </location>
</feature>